<reference evidence="2 3" key="1">
    <citation type="journal article" date="2016" name="Nat. Commun.">
        <title>Thousands of microbial genomes shed light on interconnected biogeochemical processes in an aquifer system.</title>
        <authorList>
            <person name="Anantharaman K."/>
            <person name="Brown C.T."/>
            <person name="Hug L.A."/>
            <person name="Sharon I."/>
            <person name="Castelle C.J."/>
            <person name="Probst A.J."/>
            <person name="Thomas B.C."/>
            <person name="Singh A."/>
            <person name="Wilkins M.J."/>
            <person name="Karaoz U."/>
            <person name="Brodie E.L."/>
            <person name="Williams K.H."/>
            <person name="Hubbard S.S."/>
            <person name="Banfield J.F."/>
        </authorList>
    </citation>
    <scope>NUCLEOTIDE SEQUENCE [LARGE SCALE GENOMIC DNA]</scope>
</reference>
<evidence type="ECO:0000259" key="1">
    <source>
        <dbReference type="Pfam" id="PF00961"/>
    </source>
</evidence>
<accession>A0A1G1Y103</accession>
<dbReference type="GO" id="GO:0004519">
    <property type="term" value="F:endonuclease activity"/>
    <property type="evidence" value="ECO:0007669"/>
    <property type="project" value="InterPro"/>
</dbReference>
<evidence type="ECO:0000313" key="3">
    <source>
        <dbReference type="Proteomes" id="UP000178930"/>
    </source>
</evidence>
<gene>
    <name evidence="2" type="ORF">A2729_01930</name>
</gene>
<dbReference type="Pfam" id="PF00961">
    <property type="entry name" value="LAGLIDADG_1"/>
    <property type="match status" value="1"/>
</dbReference>
<sequence>MSTNQQESLKIKSWIVGFTDGEGCFSVSIIKNLTTKTGWQIFPEFVITQGEKSLKVIQNIKDYFNCGQIYINRRKDNHKENLCRYCVRSIKDLDEKIIPFFKKNRLRTAKFNDFKKFCLILKLMKRKKHLTQEGIKKIAKIIQEMNRKIPARFLESSETKR</sequence>
<dbReference type="Proteomes" id="UP000178930">
    <property type="component" value="Unassembled WGS sequence"/>
</dbReference>
<dbReference type="PANTHER" id="PTHR36181">
    <property type="entry name" value="INTRON-ENCODED ENDONUCLEASE AI3-RELATED"/>
    <property type="match status" value="1"/>
</dbReference>
<dbReference type="EMBL" id="MHIB01000002">
    <property type="protein sequence ID" value="OGY45526.1"/>
    <property type="molecule type" value="Genomic_DNA"/>
</dbReference>
<dbReference type="InterPro" id="IPR027434">
    <property type="entry name" value="Homing_endonucl"/>
</dbReference>
<dbReference type="SUPFAM" id="SSF55608">
    <property type="entry name" value="Homing endonucleases"/>
    <property type="match status" value="1"/>
</dbReference>
<evidence type="ECO:0000313" key="2">
    <source>
        <dbReference type="EMBL" id="OGY45526.1"/>
    </source>
</evidence>
<dbReference type="Gene3D" id="3.10.28.10">
    <property type="entry name" value="Homing endonucleases"/>
    <property type="match status" value="1"/>
</dbReference>
<feature type="domain" description="Homing endonuclease LAGLIDADG" evidence="1">
    <location>
        <begin position="15"/>
        <end position="120"/>
    </location>
</feature>
<proteinExistence type="predicted"/>
<protein>
    <recommendedName>
        <fullName evidence="1">Homing endonuclease LAGLIDADG domain-containing protein</fullName>
    </recommendedName>
</protein>
<dbReference type="PANTHER" id="PTHR36181:SF4">
    <property type="entry name" value="LAGLIDADG ENDONUCLEASE"/>
    <property type="match status" value="1"/>
</dbReference>
<name>A0A1G1Y103_9BACT</name>
<dbReference type="AlphaFoldDB" id="A0A1G1Y103"/>
<comment type="caution">
    <text evidence="2">The sequence shown here is derived from an EMBL/GenBank/DDBJ whole genome shotgun (WGS) entry which is preliminary data.</text>
</comment>
<dbReference type="STRING" id="1797532.A2729_01930"/>
<organism evidence="2 3">
    <name type="scientific">Candidatus Buchananbacteria bacterium RIFCSPHIGHO2_01_FULL_39_14</name>
    <dbReference type="NCBI Taxonomy" id="1797532"/>
    <lineage>
        <taxon>Bacteria</taxon>
        <taxon>Candidatus Buchananiibacteriota</taxon>
    </lineage>
</organism>
<dbReference type="InterPro" id="IPR051289">
    <property type="entry name" value="LAGLIDADG_Endonuclease"/>
</dbReference>
<dbReference type="InterPro" id="IPR004860">
    <property type="entry name" value="LAGLIDADG_dom"/>
</dbReference>